<sequence length="429" mass="47982">MTTLYKLPSFVSFSYHKPLLYHKQQQREINLVTCVCSIKKPRGSRKVKNNAELCNDLREFVSTFGLPEGHVPSFKELQDHGRNDLANVVRRRGYKLIRDLLSSSTESDSDELPNMGKILAKGQDAINHSADIIATGTTTMNHSGNIDVEPEHKSGGQICMPTELPVDLSMEKALYEVEQPEEEFQIIVEDRLLSSSLSAFEQKDEIKCMVEDNSMSTSLYDEKQQGGEDLSMVKQFSLSADVSIADSNLGVLNVYPDLNSNEDTSMPLETSATFSLKEKVKYDSVQDEKVSIGAKEMSLSSGVSDSQYYPNVKNIPGLIDDNNSCMPANSSLVEKVAKFIQNGDLDAIEGKFTNYYWPMEEGQNKLSGLTCTYAGIKYTGKELKKWLDRSVNYFCILVSRSSKRKNHPENCCSLACIFLGVIVVWDFVL</sequence>
<keyword evidence="2" id="KW-1185">Reference proteome</keyword>
<protein>
    <submittedName>
        <fullName evidence="1">Uncharacterized protein</fullName>
    </submittedName>
</protein>
<comment type="caution">
    <text evidence="1">The sequence shown here is derived from an EMBL/GenBank/DDBJ whole genome shotgun (WGS) entry which is preliminary data.</text>
</comment>
<evidence type="ECO:0000313" key="2">
    <source>
        <dbReference type="Proteomes" id="UP001162972"/>
    </source>
</evidence>
<reference evidence="1 2" key="1">
    <citation type="journal article" date="2023" name="Int. J. Mol. Sci.">
        <title>De Novo Assembly and Annotation of 11 Diverse Shrub Willow (Salix) Genomes Reveals Novel Gene Organization in Sex-Linked Regions.</title>
        <authorList>
            <person name="Hyden B."/>
            <person name="Feng K."/>
            <person name="Yates T.B."/>
            <person name="Jawdy S."/>
            <person name="Cereghino C."/>
            <person name="Smart L.B."/>
            <person name="Muchero W."/>
        </authorList>
    </citation>
    <scope>NUCLEOTIDE SEQUENCE [LARGE SCALE GENOMIC DNA]</scope>
    <source>
        <tissue evidence="1">Shoot tip</tissue>
    </source>
</reference>
<dbReference type="PANTHER" id="PTHR47434:SF2">
    <property type="entry name" value="PROTEIN PTST HOMOLOG 3, CHLOROPLASTIC"/>
    <property type="match status" value="1"/>
</dbReference>
<name>A0AAD6NWE6_9ROSI</name>
<proteinExistence type="predicted"/>
<gene>
    <name evidence="1" type="ORF">OIU84_010887</name>
</gene>
<organism evidence="1 2">
    <name type="scientific">Salix udensis</name>
    <dbReference type="NCBI Taxonomy" id="889485"/>
    <lineage>
        <taxon>Eukaryota</taxon>
        <taxon>Viridiplantae</taxon>
        <taxon>Streptophyta</taxon>
        <taxon>Embryophyta</taxon>
        <taxon>Tracheophyta</taxon>
        <taxon>Spermatophyta</taxon>
        <taxon>Magnoliopsida</taxon>
        <taxon>eudicotyledons</taxon>
        <taxon>Gunneridae</taxon>
        <taxon>Pentapetalae</taxon>
        <taxon>rosids</taxon>
        <taxon>fabids</taxon>
        <taxon>Malpighiales</taxon>
        <taxon>Salicaceae</taxon>
        <taxon>Saliceae</taxon>
        <taxon>Salix</taxon>
    </lineage>
</organism>
<dbReference type="EMBL" id="JAPFFJ010000016">
    <property type="protein sequence ID" value="KAJ6407485.1"/>
    <property type="molecule type" value="Genomic_DNA"/>
</dbReference>
<dbReference type="AlphaFoldDB" id="A0AAD6NWE6"/>
<dbReference type="Proteomes" id="UP001162972">
    <property type="component" value="Chromosome 6"/>
</dbReference>
<accession>A0AAD6NWE6</accession>
<evidence type="ECO:0000313" key="1">
    <source>
        <dbReference type="EMBL" id="KAJ6407485.1"/>
    </source>
</evidence>
<dbReference type="PANTHER" id="PTHR47434">
    <property type="entry name" value="PROTEIN PTST HOMOLOG 3, CHLOROPLASTIC"/>
    <property type="match status" value="1"/>
</dbReference>